<dbReference type="InterPro" id="IPR009061">
    <property type="entry name" value="DNA-bd_dom_put_sf"/>
</dbReference>
<dbReference type="SUPFAM" id="SSF46955">
    <property type="entry name" value="Putative DNA-binding domain"/>
    <property type="match status" value="1"/>
</dbReference>
<evidence type="ECO:0000259" key="1">
    <source>
        <dbReference type="Pfam" id="PF12728"/>
    </source>
</evidence>
<dbReference type="InterPro" id="IPR041657">
    <property type="entry name" value="HTH_17"/>
</dbReference>
<comment type="caution">
    <text evidence="2">The sequence shown here is derived from an EMBL/GenBank/DDBJ whole genome shotgun (WGS) entry which is preliminary data.</text>
</comment>
<reference evidence="2" key="1">
    <citation type="journal article" date="2014" name="Front. Microbiol.">
        <title>High frequency of phylogenetically diverse reductive dehalogenase-homologous genes in deep subseafloor sedimentary metagenomes.</title>
        <authorList>
            <person name="Kawai M."/>
            <person name="Futagami T."/>
            <person name="Toyoda A."/>
            <person name="Takaki Y."/>
            <person name="Nishi S."/>
            <person name="Hori S."/>
            <person name="Arai W."/>
            <person name="Tsubouchi T."/>
            <person name="Morono Y."/>
            <person name="Uchiyama I."/>
            <person name="Ito T."/>
            <person name="Fujiyama A."/>
            <person name="Inagaki F."/>
            <person name="Takami H."/>
        </authorList>
    </citation>
    <scope>NUCLEOTIDE SEQUENCE</scope>
    <source>
        <strain evidence="2">Expedition CK06-06</strain>
    </source>
</reference>
<accession>X1R928</accession>
<gene>
    <name evidence="2" type="ORF">S12H4_22600</name>
</gene>
<dbReference type="EMBL" id="BARW01011816">
    <property type="protein sequence ID" value="GAI77053.1"/>
    <property type="molecule type" value="Genomic_DNA"/>
</dbReference>
<dbReference type="GO" id="GO:0003677">
    <property type="term" value="F:DNA binding"/>
    <property type="evidence" value="ECO:0007669"/>
    <property type="project" value="InterPro"/>
</dbReference>
<dbReference type="InterPro" id="IPR010093">
    <property type="entry name" value="SinI_DNA-bd"/>
</dbReference>
<dbReference type="AlphaFoldDB" id="X1R928"/>
<proteinExistence type="predicted"/>
<name>X1R928_9ZZZZ</name>
<sequence>MLGVKEKFLTVPEVAQKLNFSYITVYGWVKSGKLKSYNFNGSFRVTEKDFQAFVQAGKNNKLKVVRK</sequence>
<feature type="domain" description="Helix-turn-helix" evidence="1">
    <location>
        <begin position="8"/>
        <end position="56"/>
    </location>
</feature>
<protein>
    <recommendedName>
        <fullName evidence="1">Helix-turn-helix domain-containing protein</fullName>
    </recommendedName>
</protein>
<organism evidence="2">
    <name type="scientific">marine sediment metagenome</name>
    <dbReference type="NCBI Taxonomy" id="412755"/>
    <lineage>
        <taxon>unclassified sequences</taxon>
        <taxon>metagenomes</taxon>
        <taxon>ecological metagenomes</taxon>
    </lineage>
</organism>
<dbReference type="Gene3D" id="1.10.1660.10">
    <property type="match status" value="1"/>
</dbReference>
<dbReference type="NCBIfam" id="TIGR01764">
    <property type="entry name" value="excise"/>
    <property type="match status" value="1"/>
</dbReference>
<dbReference type="Pfam" id="PF12728">
    <property type="entry name" value="HTH_17"/>
    <property type="match status" value="1"/>
</dbReference>
<evidence type="ECO:0000313" key="2">
    <source>
        <dbReference type="EMBL" id="GAI77053.1"/>
    </source>
</evidence>